<reference evidence="1" key="1">
    <citation type="submission" date="2020-05" db="EMBL/GenBank/DDBJ databases">
        <authorList>
            <person name="Chiriac C."/>
            <person name="Salcher M."/>
            <person name="Ghai R."/>
            <person name="Kavagutti S V."/>
        </authorList>
    </citation>
    <scope>NUCLEOTIDE SEQUENCE</scope>
</reference>
<dbReference type="AlphaFoldDB" id="A0A6J6IQA5"/>
<accession>A0A6J6IQA5</accession>
<dbReference type="EMBL" id="CAEZUP010000159">
    <property type="protein sequence ID" value="CAB4626604.1"/>
    <property type="molecule type" value="Genomic_DNA"/>
</dbReference>
<gene>
    <name evidence="1" type="ORF">UFOPK1835_02177</name>
</gene>
<organism evidence="1">
    <name type="scientific">freshwater metagenome</name>
    <dbReference type="NCBI Taxonomy" id="449393"/>
    <lineage>
        <taxon>unclassified sequences</taxon>
        <taxon>metagenomes</taxon>
        <taxon>ecological metagenomes</taxon>
    </lineage>
</organism>
<protein>
    <submittedName>
        <fullName evidence="1">Unannotated protein</fullName>
    </submittedName>
</protein>
<proteinExistence type="predicted"/>
<sequence>MAAPLIAAITGWGMSWIPSTMSSSNFPARCAITVGVNPSMCGIVPETF</sequence>
<evidence type="ECO:0000313" key="1">
    <source>
        <dbReference type="EMBL" id="CAB4626604.1"/>
    </source>
</evidence>
<name>A0A6J6IQA5_9ZZZZ</name>